<reference evidence="17 18" key="1">
    <citation type="submission" date="2020-10" db="EMBL/GenBank/DDBJ databases">
        <title>Complete genome sequence of Paludibaculum fermentans P105T, a facultatively anaerobic acidobacterium capable of dissimilatory Fe(III) reduction.</title>
        <authorList>
            <person name="Dedysh S.N."/>
            <person name="Beletsky A.V."/>
            <person name="Kulichevskaya I.S."/>
            <person name="Mardanov A.V."/>
            <person name="Ravin N.V."/>
        </authorList>
    </citation>
    <scope>NUCLEOTIDE SEQUENCE [LARGE SCALE GENOMIC DNA]</scope>
    <source>
        <strain evidence="17 18">P105</strain>
    </source>
</reference>
<dbReference type="InterPro" id="IPR038221">
    <property type="entry name" value="YidC_periplasmic_sf"/>
</dbReference>
<gene>
    <name evidence="13 17" type="primary">yidC</name>
    <name evidence="17" type="ORF">IRI77_25775</name>
</gene>
<dbReference type="Proteomes" id="UP000593892">
    <property type="component" value="Chromosome"/>
</dbReference>
<accession>A0A7S7SJP7</accession>
<evidence type="ECO:0000256" key="5">
    <source>
        <dbReference type="ARBA" id="ARBA00022475"/>
    </source>
</evidence>
<evidence type="ECO:0000256" key="4">
    <source>
        <dbReference type="ARBA" id="ARBA00022448"/>
    </source>
</evidence>
<keyword evidence="6 13" id="KW-0812">Transmembrane</keyword>
<feature type="compositionally biased region" description="Low complexity" evidence="14">
    <location>
        <begin position="54"/>
        <end position="93"/>
    </location>
</feature>
<evidence type="ECO:0000313" key="17">
    <source>
        <dbReference type="EMBL" id="QOY86200.1"/>
    </source>
</evidence>
<feature type="transmembrane region" description="Helical" evidence="13">
    <location>
        <begin position="530"/>
        <end position="552"/>
    </location>
</feature>
<dbReference type="PRINTS" id="PR00701">
    <property type="entry name" value="60KDINNERMP"/>
</dbReference>
<sequence>MADDTNGASKKPSTGEKKELSMEMRLLLAFGLMGIVLFVTQYLMPKQAPKPPEKQQVAQTAQPAPAQKPVEPPAAAKTTAAPAKPGKPGDTKAVAAPATVIGEKEELHVVETENYRIVFTNRGACVHSWILKKYKDIQGKPVELVSSTAAPKVGWPFSYMFLGQKPAVDLNGVLFSVKQPDPSTVEFEYADGTTTAKKSFQFDPKTYKSVFHSDVTSGGKGIAHQLAWRGGFGDRTVHNAPDIQKSVHYDAIKSKLVEEGSGSASKGPVTVSGSFHFAGIEDTFFAAVVLPQPGTTTEMTTWQDHVVPVLGAEEKPHVGISIGGKDVNEAILFVGPKDTDVLRATDKNLETMIDWGWFWFIAKPLFLALHWANDNLTNNWGWAIVFATVIINLLMLPMRFSQLRSSQKMAKLQPELQAIQARYKDVPMKDPRKQKQNEETMALYQKHGINPVGGCVPLLLQMPFFIAFFKVLSVAIELRGAQWLWVTDLSQPETLPIRILPVTMLITQVGMQKMTPAAGADPQQQKLMMYMMPIMMTFMFYGASSGLVLYWLTGNVVGIAQQYFFNKAAAKPAPAQVIIPKKK</sequence>
<keyword evidence="10 13" id="KW-0143">Chaperone</keyword>
<name>A0A7S7SJP7_PALFE</name>
<feature type="region of interest" description="Disordered" evidence="14">
    <location>
        <begin position="48"/>
        <end position="94"/>
    </location>
</feature>
<feature type="transmembrane region" description="Helical" evidence="13">
    <location>
        <begin position="26"/>
        <end position="44"/>
    </location>
</feature>
<dbReference type="AlphaFoldDB" id="A0A7S7SJP7"/>
<dbReference type="RefSeq" id="WP_194447869.1">
    <property type="nucleotide sequence ID" value="NZ_CP063849.1"/>
</dbReference>
<comment type="function">
    <text evidence="13">Required for the insertion and/or proper folding and/or complex formation of integral membrane proteins into the membrane. Involved in integration of membrane proteins that insert both dependently and independently of the Sec translocase complex, as well as at least some lipoproteins. Aids folding of multispanning membrane proteins.</text>
</comment>
<evidence type="ECO:0000259" key="16">
    <source>
        <dbReference type="Pfam" id="PF14849"/>
    </source>
</evidence>
<dbReference type="NCBIfam" id="TIGR03592">
    <property type="entry name" value="yidC_oxa1_cterm"/>
    <property type="match status" value="1"/>
</dbReference>
<dbReference type="KEGG" id="pfer:IRI77_25775"/>
<evidence type="ECO:0000256" key="1">
    <source>
        <dbReference type="ARBA" id="ARBA00004429"/>
    </source>
</evidence>
<evidence type="ECO:0000256" key="12">
    <source>
        <dbReference type="ARBA" id="ARBA00033342"/>
    </source>
</evidence>
<proteinExistence type="inferred from homology"/>
<evidence type="ECO:0000256" key="8">
    <source>
        <dbReference type="ARBA" id="ARBA00022989"/>
    </source>
</evidence>
<evidence type="ECO:0000256" key="2">
    <source>
        <dbReference type="ARBA" id="ARBA00010527"/>
    </source>
</evidence>
<keyword evidence="8 13" id="KW-1133">Transmembrane helix</keyword>
<dbReference type="NCBIfam" id="TIGR03593">
    <property type="entry name" value="yidC_nterm"/>
    <property type="match status" value="1"/>
</dbReference>
<dbReference type="GO" id="GO:0032977">
    <property type="term" value="F:membrane insertase activity"/>
    <property type="evidence" value="ECO:0007669"/>
    <property type="project" value="InterPro"/>
</dbReference>
<dbReference type="InterPro" id="IPR001708">
    <property type="entry name" value="YidC/ALB3/OXA1/COX18"/>
</dbReference>
<protein>
    <recommendedName>
        <fullName evidence="3 13">Membrane protein insertase YidC</fullName>
    </recommendedName>
    <alternativeName>
        <fullName evidence="12 13">Foldase YidC</fullName>
    </alternativeName>
    <alternativeName>
        <fullName evidence="11 13">Membrane integrase YidC</fullName>
    </alternativeName>
    <alternativeName>
        <fullName evidence="13">Membrane protein YidC</fullName>
    </alternativeName>
</protein>
<keyword evidence="7 13" id="KW-0653">Protein transport</keyword>
<dbReference type="GO" id="GO:0005886">
    <property type="term" value="C:plasma membrane"/>
    <property type="evidence" value="ECO:0007669"/>
    <property type="project" value="UniProtKB-SubCell"/>
</dbReference>
<evidence type="ECO:0000259" key="15">
    <source>
        <dbReference type="Pfam" id="PF02096"/>
    </source>
</evidence>
<dbReference type="PANTHER" id="PTHR12428:SF65">
    <property type="entry name" value="CYTOCHROME C OXIDASE ASSEMBLY PROTEIN COX18, MITOCHONDRIAL"/>
    <property type="match status" value="1"/>
</dbReference>
<dbReference type="GO" id="GO:0015031">
    <property type="term" value="P:protein transport"/>
    <property type="evidence" value="ECO:0007669"/>
    <property type="project" value="UniProtKB-KW"/>
</dbReference>
<feature type="transmembrane region" description="Helical" evidence="13">
    <location>
        <begin position="355"/>
        <end position="373"/>
    </location>
</feature>
<dbReference type="Pfam" id="PF02096">
    <property type="entry name" value="60KD_IMP"/>
    <property type="match status" value="1"/>
</dbReference>
<dbReference type="InterPro" id="IPR028053">
    <property type="entry name" value="Membr_insert_YidC_N"/>
</dbReference>
<evidence type="ECO:0000256" key="7">
    <source>
        <dbReference type="ARBA" id="ARBA00022927"/>
    </source>
</evidence>
<dbReference type="InterPro" id="IPR019998">
    <property type="entry name" value="Membr_insert_YidC"/>
</dbReference>
<evidence type="ECO:0000256" key="10">
    <source>
        <dbReference type="ARBA" id="ARBA00023186"/>
    </source>
</evidence>
<comment type="subcellular location">
    <subcellularLocation>
        <location evidence="1">Cell inner membrane</location>
        <topology evidence="1">Multi-pass membrane protein</topology>
    </subcellularLocation>
    <subcellularLocation>
        <location evidence="13">Cell membrane</location>
        <topology evidence="13">Multi-pass membrane protein</topology>
    </subcellularLocation>
</comment>
<keyword evidence="5 13" id="KW-1003">Cell membrane</keyword>
<keyword evidence="4 13" id="KW-0813">Transport</keyword>
<feature type="domain" description="Membrane insertase YidC/Oxa/ALB C-terminal" evidence="15">
    <location>
        <begin position="380"/>
        <end position="567"/>
    </location>
</feature>
<dbReference type="InterPro" id="IPR028055">
    <property type="entry name" value="YidC/Oxa/ALB_C"/>
</dbReference>
<evidence type="ECO:0000256" key="9">
    <source>
        <dbReference type="ARBA" id="ARBA00023136"/>
    </source>
</evidence>
<evidence type="ECO:0000256" key="3">
    <source>
        <dbReference type="ARBA" id="ARBA00015325"/>
    </source>
</evidence>
<dbReference type="EMBL" id="CP063849">
    <property type="protein sequence ID" value="QOY86200.1"/>
    <property type="molecule type" value="Genomic_DNA"/>
</dbReference>
<dbReference type="InterPro" id="IPR047196">
    <property type="entry name" value="YidC_ALB_C"/>
</dbReference>
<dbReference type="CDD" id="cd20070">
    <property type="entry name" value="5TM_YidC_Alb3"/>
    <property type="match status" value="1"/>
</dbReference>
<dbReference type="GO" id="GO:0051205">
    <property type="term" value="P:protein insertion into membrane"/>
    <property type="evidence" value="ECO:0007669"/>
    <property type="project" value="TreeGrafter"/>
</dbReference>
<keyword evidence="9 13" id="KW-0472">Membrane</keyword>
<dbReference type="PANTHER" id="PTHR12428">
    <property type="entry name" value="OXA1"/>
    <property type="match status" value="1"/>
</dbReference>
<organism evidence="17 18">
    <name type="scientific">Paludibaculum fermentans</name>
    <dbReference type="NCBI Taxonomy" id="1473598"/>
    <lineage>
        <taxon>Bacteria</taxon>
        <taxon>Pseudomonadati</taxon>
        <taxon>Acidobacteriota</taxon>
        <taxon>Terriglobia</taxon>
        <taxon>Bryobacterales</taxon>
        <taxon>Bryobacteraceae</taxon>
        <taxon>Paludibaculum</taxon>
    </lineage>
</organism>
<evidence type="ECO:0000256" key="6">
    <source>
        <dbReference type="ARBA" id="ARBA00022692"/>
    </source>
</evidence>
<comment type="subunit">
    <text evidence="13">Interacts with the Sec translocase complex via SecD. Specifically interacts with transmembrane segments of nascent integral membrane proteins during membrane integration.</text>
</comment>
<keyword evidence="18" id="KW-1185">Reference proteome</keyword>
<evidence type="ECO:0000256" key="13">
    <source>
        <dbReference type="HAMAP-Rule" id="MF_01810"/>
    </source>
</evidence>
<evidence type="ECO:0000313" key="18">
    <source>
        <dbReference type="Proteomes" id="UP000593892"/>
    </source>
</evidence>
<dbReference type="HAMAP" id="MF_01810">
    <property type="entry name" value="YidC_type1"/>
    <property type="match status" value="1"/>
</dbReference>
<evidence type="ECO:0000256" key="14">
    <source>
        <dbReference type="SAM" id="MobiDB-lite"/>
    </source>
</evidence>
<feature type="transmembrane region" description="Helical" evidence="13">
    <location>
        <begin position="379"/>
        <end position="398"/>
    </location>
</feature>
<dbReference type="CDD" id="cd19961">
    <property type="entry name" value="EcYidC-like_peri"/>
    <property type="match status" value="1"/>
</dbReference>
<comment type="similarity">
    <text evidence="2 13">Belongs to the OXA1/ALB3/YidC family. Type 1 subfamily.</text>
</comment>
<evidence type="ECO:0000256" key="11">
    <source>
        <dbReference type="ARBA" id="ARBA00033245"/>
    </source>
</evidence>
<dbReference type="Gene3D" id="2.70.98.90">
    <property type="match status" value="1"/>
</dbReference>
<dbReference type="Pfam" id="PF14849">
    <property type="entry name" value="YidC_periplas"/>
    <property type="match status" value="1"/>
</dbReference>
<feature type="domain" description="Membrane insertase YidC N-terminal" evidence="16">
    <location>
        <begin position="109"/>
        <end position="367"/>
    </location>
</feature>